<evidence type="ECO:0000256" key="4">
    <source>
        <dbReference type="ARBA" id="ARBA00044511"/>
    </source>
</evidence>
<dbReference type="Proteomes" id="UP001448207">
    <property type="component" value="Unassembled WGS sequence"/>
</dbReference>
<dbReference type="PROSITE" id="PS51375">
    <property type="entry name" value="PPR"/>
    <property type="match status" value="5"/>
</dbReference>
<dbReference type="InterPro" id="IPR057027">
    <property type="entry name" value="TPR_mt"/>
</dbReference>
<protein>
    <recommendedName>
        <fullName evidence="6">Pentatricopeptide repeat-containing protein-mitochondrial domain-containing protein</fullName>
    </recommendedName>
</protein>
<name>A0ABR3BAH3_PHYBL</name>
<comment type="function">
    <text evidence="3">Regulates mitochondrial small subunit maturation by controlling 15S rRNA 5'-end processing. Localizes to the 5' precursor of the 15S rRNA in a position that is subsequently occupied by mS47 in the mature yeast mtSSU. Uses structure and sequence-specific RNA recognition, binding to a single-stranded region of the precursor and specifically recognizing bases -6 to -1. The exchange of Ccm1 for mS47 is coupled to the irreversible removal of precursor rRNA that is accompanied by conformational changes of the mitoribosomal proteins uS5m and mS26. These conformational changes signal completion of 5'-end rRNA processing through protection of the mature 5'-end of the 15S rRNA and stabilization of mS47. The removal of the 5' precursor together with the dissociation of Ccm1 may be catalyzed by the 5'-3' exoribonuclease Pet127. Involved in the specific removal of group I introns in mitochondrial encoded transcripts.</text>
</comment>
<dbReference type="PANTHER" id="PTHR47447:SF17">
    <property type="entry name" value="OS12G0638900 PROTEIN"/>
    <property type="match status" value="1"/>
</dbReference>
<feature type="repeat" description="PPR" evidence="5">
    <location>
        <begin position="45"/>
        <end position="79"/>
    </location>
</feature>
<organism evidence="7 8">
    <name type="scientific">Phycomyces blakesleeanus</name>
    <dbReference type="NCBI Taxonomy" id="4837"/>
    <lineage>
        <taxon>Eukaryota</taxon>
        <taxon>Fungi</taxon>
        <taxon>Fungi incertae sedis</taxon>
        <taxon>Mucoromycota</taxon>
        <taxon>Mucoromycotina</taxon>
        <taxon>Mucoromycetes</taxon>
        <taxon>Mucorales</taxon>
        <taxon>Phycomycetaceae</taxon>
        <taxon>Phycomyces</taxon>
    </lineage>
</organism>
<feature type="repeat" description="PPR" evidence="5">
    <location>
        <begin position="146"/>
        <end position="180"/>
    </location>
</feature>
<proteinExistence type="inferred from homology"/>
<evidence type="ECO:0000313" key="8">
    <source>
        <dbReference type="Proteomes" id="UP001448207"/>
    </source>
</evidence>
<dbReference type="Gene3D" id="1.25.40.10">
    <property type="entry name" value="Tetratricopeptide repeat domain"/>
    <property type="match status" value="3"/>
</dbReference>
<dbReference type="InterPro" id="IPR002885">
    <property type="entry name" value="PPR_rpt"/>
</dbReference>
<dbReference type="InterPro" id="IPR011990">
    <property type="entry name" value="TPR-like_helical_dom_sf"/>
</dbReference>
<comment type="caution">
    <text evidence="7">The sequence shown here is derived from an EMBL/GenBank/DDBJ whole genome shotgun (WGS) entry which is preliminary data.</text>
</comment>
<keyword evidence="2" id="KW-0677">Repeat</keyword>
<dbReference type="Pfam" id="PF13812">
    <property type="entry name" value="PPR_3"/>
    <property type="match status" value="1"/>
</dbReference>
<dbReference type="PANTHER" id="PTHR47447">
    <property type="entry name" value="OS03G0856100 PROTEIN"/>
    <property type="match status" value="1"/>
</dbReference>
<sequence length="813" mass="93246">MRKLDHQWSILEYNDYFMVKLYQSKYNDILNMYKGEFQQKGIPLSVGSFNVILATYIMVGDTQSAAELVKKMVRGDVVPSIRDFERTMRRCMPHNATIVETAKALISDHGFTTTRILDTNLIHLFGEKRAEDVRRLYLAQKSRKLDLSTYGILLRGFVDSRQIKVAQSIYEDMVNAGVKPSTFVCSTMLTVFTHRRDVASAEKIIQETLKNGHELDITIYTQLIKVYFKARQTAKAFHVFNEIQKSPSMKLNDVVLNTMIDGLVINREMEAAKLLYDQMLKSSIQPDMVTFNTLLKGFIKANDHASAAAVMTDMQKLQLNPDTITFTTMIEAVLSSKQPSSAQESLQMLTTAGMRPNIYTFNAMLNWWVKAQNMREAERTLDILKSPPYNFHPTVHTYTNMLQGYAETMDLPKAMQTFQTMLRSDQKPDRAAFHFMIVSFLRASRLQDAMVCVKRMRAMDVNPTKDTWMLLLDECHLRRDWVVGAEVVQELDASGALMALPNELLLYVLRRYLDLGDLWQLLQVSRDIRFFAMDTIHTRWKFEVTPSAETTMKVQCRAALIALESLSCQLSLQTRVYTLQYPHGPETDLMQREERLHQRIIRGISSYKHKYVLIEDIDIRNRIRSAVDVIFHHAVFVAALSRSPVRLACTHASSNNRALAAMIVRLLTRLDAAFPSYCREITYTLADNIKAFLEYTGYKLLAMNQQHDPLVLYNMVISACFDLMGAAFIGKILSESHVECAVQRTCELLSDDHLRSVKRALLVDLLEGWLTIKRGLVAGELCRLVRLEIDKCDRHGYAAPRRQLTRHYAALIE</sequence>
<dbReference type="Pfam" id="PF13041">
    <property type="entry name" value="PPR_2"/>
    <property type="match status" value="2"/>
</dbReference>
<comment type="similarity">
    <text evidence="1">Belongs to the CCM1 family.</text>
</comment>
<dbReference type="EMBL" id="JBCLYO010000002">
    <property type="protein sequence ID" value="KAL0093048.1"/>
    <property type="molecule type" value="Genomic_DNA"/>
</dbReference>
<comment type="subunit">
    <text evidence="4">Binds to mitochondrial small subunit 15S rRNA.</text>
</comment>
<evidence type="ECO:0000256" key="5">
    <source>
        <dbReference type="PROSITE-ProRule" id="PRU00708"/>
    </source>
</evidence>
<reference evidence="7 8" key="1">
    <citation type="submission" date="2024-04" db="EMBL/GenBank/DDBJ databases">
        <title>Symmetric and asymmetric DNA N6-adenine methylation regulates different biological responses in Mucorales.</title>
        <authorList>
            <consortium name="Lawrence Berkeley National Laboratory"/>
            <person name="Lax C."/>
            <person name="Mondo S.J."/>
            <person name="Osorio-Concepcion M."/>
            <person name="Muszewska A."/>
            <person name="Corrochano-Luque M."/>
            <person name="Gutierrez G."/>
            <person name="Riley R."/>
            <person name="Lipzen A."/>
            <person name="Guo J."/>
            <person name="Hundley H."/>
            <person name="Amirebrahimi M."/>
            <person name="Ng V."/>
            <person name="Lorenzo-Gutierrez D."/>
            <person name="Binder U."/>
            <person name="Yang J."/>
            <person name="Song Y."/>
            <person name="Canovas D."/>
            <person name="Navarro E."/>
            <person name="Freitag M."/>
            <person name="Gabaldon T."/>
            <person name="Grigoriev I.V."/>
            <person name="Corrochano L.M."/>
            <person name="Nicolas F.E."/>
            <person name="Garre V."/>
        </authorList>
    </citation>
    <scope>NUCLEOTIDE SEQUENCE [LARGE SCALE GENOMIC DNA]</scope>
    <source>
        <strain evidence="7 8">L51</strain>
    </source>
</reference>
<feature type="repeat" description="PPR" evidence="5">
    <location>
        <begin position="252"/>
        <end position="286"/>
    </location>
</feature>
<evidence type="ECO:0000313" key="7">
    <source>
        <dbReference type="EMBL" id="KAL0093048.1"/>
    </source>
</evidence>
<evidence type="ECO:0000256" key="3">
    <source>
        <dbReference type="ARBA" id="ARBA00044493"/>
    </source>
</evidence>
<dbReference type="NCBIfam" id="TIGR00756">
    <property type="entry name" value="PPR"/>
    <property type="match status" value="4"/>
</dbReference>
<evidence type="ECO:0000256" key="2">
    <source>
        <dbReference type="ARBA" id="ARBA00022737"/>
    </source>
</evidence>
<gene>
    <name evidence="7" type="ORF">J3Q64DRAFT_1633709</name>
</gene>
<feature type="repeat" description="PPR" evidence="5">
    <location>
        <begin position="287"/>
        <end position="321"/>
    </location>
</feature>
<dbReference type="Pfam" id="PF23276">
    <property type="entry name" value="TPR_24"/>
    <property type="match status" value="1"/>
</dbReference>
<dbReference type="SUPFAM" id="SSF81383">
    <property type="entry name" value="F-box domain"/>
    <property type="match status" value="1"/>
</dbReference>
<accession>A0ABR3BAH3</accession>
<evidence type="ECO:0000259" key="6">
    <source>
        <dbReference type="Pfam" id="PF23276"/>
    </source>
</evidence>
<evidence type="ECO:0000256" key="1">
    <source>
        <dbReference type="ARBA" id="ARBA00006192"/>
    </source>
</evidence>
<keyword evidence="8" id="KW-1185">Reference proteome</keyword>
<dbReference type="PROSITE" id="PS50890">
    <property type="entry name" value="PUA"/>
    <property type="match status" value="1"/>
</dbReference>
<dbReference type="InterPro" id="IPR036047">
    <property type="entry name" value="F-box-like_dom_sf"/>
</dbReference>
<feature type="repeat" description="PPR" evidence="5">
    <location>
        <begin position="394"/>
        <end position="428"/>
    </location>
</feature>
<feature type="domain" description="Pentatricopeptide repeat-containing protein-mitochondrial" evidence="6">
    <location>
        <begin position="137"/>
        <end position="242"/>
    </location>
</feature>